<dbReference type="PANTHER" id="PTHR24031">
    <property type="entry name" value="RNA HELICASE"/>
    <property type="match status" value="1"/>
</dbReference>
<dbReference type="Pfam" id="PF13959">
    <property type="entry name" value="CTE_SPB4"/>
    <property type="match status" value="1"/>
</dbReference>
<dbReference type="InterPro" id="IPR027417">
    <property type="entry name" value="P-loop_NTPase"/>
</dbReference>
<keyword evidence="18" id="KW-1185">Reference proteome</keyword>
<dbReference type="GO" id="GO:0003723">
    <property type="term" value="F:RNA binding"/>
    <property type="evidence" value="ECO:0007669"/>
    <property type="project" value="UniProtKB-UniRule"/>
</dbReference>
<dbReference type="InterPro" id="IPR044742">
    <property type="entry name" value="DEAD/DEAH_RhlB"/>
</dbReference>
<feature type="region of interest" description="Disordered" evidence="9">
    <location>
        <begin position="92"/>
        <end position="119"/>
    </location>
</feature>
<dbReference type="InterPro" id="IPR014014">
    <property type="entry name" value="RNA_helicase_DEAD_Q_motif"/>
</dbReference>
<keyword evidence="1 7" id="KW-0547">Nucleotide-binding</keyword>
<dbReference type="InterPro" id="IPR011545">
    <property type="entry name" value="DEAD/DEAH_box_helicase_dom"/>
</dbReference>
<dbReference type="PROSITE" id="PS51194">
    <property type="entry name" value="HELICASE_CTER"/>
    <property type="match status" value="1"/>
</dbReference>
<dbReference type="PROSITE" id="PS51195">
    <property type="entry name" value="Q_MOTIF"/>
    <property type="match status" value="1"/>
</dbReference>
<sequence length="698" mass="79989">MKSWQQFNLQAPLLAALQQRKYKFPLPVQQQVIPMALKNEDVVVQSETGSGKTLSFVVPVINFLLKNSLINPDILNNEIKPVNIEEEIKKELEEQTNKTGKSKTQLRKEKKQNRKDEKKEDVQVDTAFPIALIIVPTRVLALQIVQVFQEFGIDPGQLIGGQYTNIHNPVIIGTPGKVAFSIIESVISTQKLRFLIVDEADKTIQMPEALDVFKRCPKQQRLSLLFSATINKNSPALNQISQKFSFVQIQEDDYRIPDKLDCWYITVPIEQKMFWLCKFVGQVQKSVIFTLTCNFSKYLHLILTEIYPNRQILYLHGKQSSHQQLDNYNKFISAENAILITTDIAARGLDVDSLGVVLQFDPPKSLDTFIHRAGRTARNGQAGQAGVFFTANEVGVVKLLQARGLPIVEKKISDVFSPSTADETGLLSQQMLWTETECDGQKIGTIKKQLKKLTFQAQQQLDRGVKQYEVDRQFGQAIQDFKSQLEPLLEQEQEMFKAQQSVYDHPLTVFQRNLQLKDRQNLDYCQQAFISYVRAYKEYELKVILNLNNVKLGPLAMSFGMLVLPRVAELKQFFLNFKKWDGDLTTVAYLEKQKEQLRLKRLEEQNHSASEDEVADTECVVKPDPLQKQKIQSGKNVRFPKGGTVLEPVKPRKPLKKELDSNTIDEKMFGSEKELFILLKNGEIDDEEFERKLEKMMK</sequence>
<comment type="catalytic activity">
    <reaction evidence="8">
        <text>ATP + H2O = ADP + phosphate + H(+)</text>
        <dbReference type="Rhea" id="RHEA:13065"/>
        <dbReference type="ChEBI" id="CHEBI:15377"/>
        <dbReference type="ChEBI" id="CHEBI:15378"/>
        <dbReference type="ChEBI" id="CHEBI:30616"/>
        <dbReference type="ChEBI" id="CHEBI:43474"/>
        <dbReference type="ChEBI" id="CHEBI:456216"/>
        <dbReference type="EC" id="3.6.4.13"/>
    </reaction>
</comment>
<evidence type="ECO:0000313" key="18">
    <source>
        <dbReference type="Proteomes" id="UP001642409"/>
    </source>
</evidence>
<comment type="function">
    <text evidence="8">RNA helicase.</text>
</comment>
<dbReference type="SUPFAM" id="SSF52540">
    <property type="entry name" value="P-loop containing nucleoside triphosphate hydrolases"/>
    <property type="match status" value="1"/>
</dbReference>
<dbReference type="GO" id="GO:0005524">
    <property type="term" value="F:ATP binding"/>
    <property type="evidence" value="ECO:0007669"/>
    <property type="project" value="UniProtKB-UniRule"/>
</dbReference>
<keyword evidence="4 7" id="KW-0067">ATP-binding</keyword>
<evidence type="ECO:0000256" key="2">
    <source>
        <dbReference type="ARBA" id="ARBA00022801"/>
    </source>
</evidence>
<evidence type="ECO:0000256" key="7">
    <source>
        <dbReference type="RuleBase" id="RU000492"/>
    </source>
</evidence>
<keyword evidence="2 7" id="KW-0378">Hydrolase</keyword>
<dbReference type="SMART" id="SM00490">
    <property type="entry name" value="HELICc"/>
    <property type="match status" value="1"/>
</dbReference>
<evidence type="ECO:0000259" key="12">
    <source>
        <dbReference type="PROSITE" id="PS51195"/>
    </source>
</evidence>
<dbReference type="EMBL" id="CAXDID020000163">
    <property type="protein sequence ID" value="CAL6045389.1"/>
    <property type="molecule type" value="Genomic_DNA"/>
</dbReference>
<dbReference type="CDD" id="cd00268">
    <property type="entry name" value="DEADc"/>
    <property type="match status" value="1"/>
</dbReference>
<reference evidence="15 18" key="2">
    <citation type="submission" date="2024-07" db="EMBL/GenBank/DDBJ databases">
        <authorList>
            <person name="Akdeniz Z."/>
        </authorList>
    </citation>
    <scope>NUCLEOTIDE SEQUENCE [LARGE SCALE GENOMIC DNA]</scope>
</reference>
<dbReference type="EMBL" id="CATOUU010000143">
    <property type="protein sequence ID" value="CAI9917901.1"/>
    <property type="molecule type" value="Genomic_DNA"/>
</dbReference>
<comment type="caution">
    <text evidence="13">The sequence shown here is derived from an EMBL/GenBank/DDBJ whole genome shotgun (WGS) entry which is preliminary data.</text>
</comment>
<evidence type="ECO:0000313" key="13">
    <source>
        <dbReference type="EMBL" id="CAI9917901.1"/>
    </source>
</evidence>
<comment type="domain">
    <text evidence="8">The Q motif is unique to and characteristic of the DEAD box family of RNA helicases and controls ATP binding and hydrolysis.</text>
</comment>
<evidence type="ECO:0000256" key="5">
    <source>
        <dbReference type="ARBA" id="ARBA00022884"/>
    </source>
</evidence>
<evidence type="ECO:0000256" key="3">
    <source>
        <dbReference type="ARBA" id="ARBA00022806"/>
    </source>
</evidence>
<evidence type="ECO:0000256" key="4">
    <source>
        <dbReference type="ARBA" id="ARBA00022840"/>
    </source>
</evidence>
<dbReference type="EMBL" id="CAXDID020000603">
    <property type="protein sequence ID" value="CAL6105938.1"/>
    <property type="molecule type" value="Genomic_DNA"/>
</dbReference>
<accession>A0AA86NEN3</accession>
<feature type="domain" description="Helicase C-terminal" evidence="11">
    <location>
        <begin position="275"/>
        <end position="424"/>
    </location>
</feature>
<name>A0AA86NEN3_9EUKA</name>
<dbReference type="GO" id="GO:0003724">
    <property type="term" value="F:RNA helicase activity"/>
    <property type="evidence" value="ECO:0007669"/>
    <property type="project" value="UniProtKB-EC"/>
</dbReference>
<proteinExistence type="inferred from homology"/>
<dbReference type="InterPro" id="IPR001650">
    <property type="entry name" value="Helicase_C-like"/>
</dbReference>
<dbReference type="Pfam" id="PF00271">
    <property type="entry name" value="Helicase_C"/>
    <property type="match status" value="1"/>
</dbReference>
<feature type="domain" description="DEAD-box RNA helicase Q" evidence="12">
    <location>
        <begin position="2"/>
        <end position="30"/>
    </location>
</feature>
<dbReference type="Gene3D" id="3.40.50.300">
    <property type="entry name" value="P-loop containing nucleotide triphosphate hydrolases"/>
    <property type="match status" value="2"/>
</dbReference>
<evidence type="ECO:0000256" key="6">
    <source>
        <dbReference type="PROSITE-ProRule" id="PRU00552"/>
    </source>
</evidence>
<evidence type="ECO:0000313" key="17">
    <source>
        <dbReference type="EMBL" id="CAL6105938.1"/>
    </source>
</evidence>
<feature type="compositionally biased region" description="Basic residues" evidence="9">
    <location>
        <begin position="100"/>
        <end position="113"/>
    </location>
</feature>
<dbReference type="EMBL" id="CAXDID020000389">
    <property type="protein sequence ID" value="CAL6085981.1"/>
    <property type="molecule type" value="Genomic_DNA"/>
</dbReference>
<evidence type="ECO:0000313" key="14">
    <source>
        <dbReference type="EMBL" id="CAI9945182.1"/>
    </source>
</evidence>
<dbReference type="InterPro" id="IPR025313">
    <property type="entry name" value="SPB4-like_CTE"/>
</dbReference>
<dbReference type="SMART" id="SM00487">
    <property type="entry name" value="DEXDc"/>
    <property type="match status" value="1"/>
</dbReference>
<evidence type="ECO:0000313" key="16">
    <source>
        <dbReference type="EMBL" id="CAL6085981.1"/>
    </source>
</evidence>
<keyword evidence="5 8" id="KW-0694">RNA-binding</keyword>
<dbReference type="InterPro" id="IPR014001">
    <property type="entry name" value="Helicase_ATP-bd"/>
</dbReference>
<comment type="similarity">
    <text evidence="7">Belongs to the DEAD box helicase family.</text>
</comment>
<reference evidence="13" key="1">
    <citation type="submission" date="2023-06" db="EMBL/GenBank/DDBJ databases">
        <authorList>
            <person name="Kurt Z."/>
        </authorList>
    </citation>
    <scope>NUCLEOTIDE SEQUENCE</scope>
</reference>
<evidence type="ECO:0000259" key="11">
    <source>
        <dbReference type="PROSITE" id="PS51194"/>
    </source>
</evidence>
<dbReference type="AlphaFoldDB" id="A0AA86NEN3"/>
<dbReference type="PROSITE" id="PS00039">
    <property type="entry name" value="DEAD_ATP_HELICASE"/>
    <property type="match status" value="1"/>
</dbReference>
<dbReference type="EC" id="3.6.4.13" evidence="8"/>
<dbReference type="InterPro" id="IPR000629">
    <property type="entry name" value="RNA-helicase_DEAD-box_CS"/>
</dbReference>
<gene>
    <name evidence="14" type="ORF">HINF_LOCUS32827</name>
    <name evidence="15" type="ORF">HINF_LOCUS41015</name>
    <name evidence="13" type="ORF">HINF_LOCUS5546</name>
    <name evidence="16" type="ORF">HINF_LOCUS62942</name>
    <name evidence="17" type="ORF">HINF_LOCUS73503</name>
</gene>
<dbReference type="SMART" id="SM01178">
    <property type="entry name" value="DUF4217"/>
    <property type="match status" value="1"/>
</dbReference>
<feature type="domain" description="Helicase ATP-binding" evidence="10">
    <location>
        <begin position="33"/>
        <end position="248"/>
    </location>
</feature>
<evidence type="ECO:0000256" key="8">
    <source>
        <dbReference type="RuleBase" id="RU365068"/>
    </source>
</evidence>
<evidence type="ECO:0000259" key="10">
    <source>
        <dbReference type="PROSITE" id="PS51192"/>
    </source>
</evidence>
<dbReference type="Pfam" id="PF00270">
    <property type="entry name" value="DEAD"/>
    <property type="match status" value="1"/>
</dbReference>
<feature type="short sequence motif" description="Q motif" evidence="6">
    <location>
        <begin position="2"/>
        <end position="30"/>
    </location>
</feature>
<dbReference type="PROSITE" id="PS51192">
    <property type="entry name" value="HELICASE_ATP_BIND_1"/>
    <property type="match status" value="1"/>
</dbReference>
<dbReference type="CDD" id="cd18787">
    <property type="entry name" value="SF2_C_DEAD"/>
    <property type="match status" value="1"/>
</dbReference>
<protein>
    <recommendedName>
        <fullName evidence="8">ATP-dependent RNA helicase</fullName>
        <ecNumber evidence="8">3.6.4.13</ecNumber>
    </recommendedName>
</protein>
<dbReference type="EMBL" id="CATOUU010000741">
    <property type="protein sequence ID" value="CAI9945182.1"/>
    <property type="molecule type" value="Genomic_DNA"/>
</dbReference>
<dbReference type="GO" id="GO:0016787">
    <property type="term" value="F:hydrolase activity"/>
    <property type="evidence" value="ECO:0007669"/>
    <property type="project" value="UniProtKB-KW"/>
</dbReference>
<dbReference type="Proteomes" id="UP001642409">
    <property type="component" value="Unassembled WGS sequence"/>
</dbReference>
<keyword evidence="3 7" id="KW-0347">Helicase</keyword>
<organism evidence="13">
    <name type="scientific">Hexamita inflata</name>
    <dbReference type="NCBI Taxonomy" id="28002"/>
    <lineage>
        <taxon>Eukaryota</taxon>
        <taxon>Metamonada</taxon>
        <taxon>Diplomonadida</taxon>
        <taxon>Hexamitidae</taxon>
        <taxon>Hexamitinae</taxon>
        <taxon>Hexamita</taxon>
    </lineage>
</organism>
<evidence type="ECO:0000313" key="15">
    <source>
        <dbReference type="EMBL" id="CAL6045389.1"/>
    </source>
</evidence>
<evidence type="ECO:0000256" key="1">
    <source>
        <dbReference type="ARBA" id="ARBA00022741"/>
    </source>
</evidence>
<evidence type="ECO:0000256" key="9">
    <source>
        <dbReference type="SAM" id="MobiDB-lite"/>
    </source>
</evidence>